<keyword evidence="2" id="KW-1185">Reference proteome</keyword>
<reference evidence="1 2" key="2">
    <citation type="journal article" date="2022" name="Mol. Ecol. Resour.">
        <title>The genomes of chicory, endive, great burdock and yacon provide insights into Asteraceae paleo-polyploidization history and plant inulin production.</title>
        <authorList>
            <person name="Fan W."/>
            <person name="Wang S."/>
            <person name="Wang H."/>
            <person name="Wang A."/>
            <person name="Jiang F."/>
            <person name="Liu H."/>
            <person name="Zhao H."/>
            <person name="Xu D."/>
            <person name="Zhang Y."/>
        </authorList>
    </citation>
    <scope>NUCLEOTIDE SEQUENCE [LARGE SCALE GENOMIC DNA]</scope>
    <source>
        <strain evidence="2">cv. Yunnan</strain>
        <tissue evidence="1">Leaves</tissue>
    </source>
</reference>
<name>A0ACB9GTW5_9ASTR</name>
<accession>A0ACB9GTW5</accession>
<gene>
    <name evidence="1" type="ORF">L1987_40497</name>
</gene>
<protein>
    <submittedName>
        <fullName evidence="1">Uncharacterized protein</fullName>
    </submittedName>
</protein>
<evidence type="ECO:0000313" key="1">
    <source>
        <dbReference type="EMBL" id="KAI3786651.1"/>
    </source>
</evidence>
<dbReference type="Proteomes" id="UP001056120">
    <property type="component" value="Linkage Group LG13"/>
</dbReference>
<evidence type="ECO:0000313" key="2">
    <source>
        <dbReference type="Proteomes" id="UP001056120"/>
    </source>
</evidence>
<proteinExistence type="predicted"/>
<dbReference type="EMBL" id="CM042030">
    <property type="protein sequence ID" value="KAI3786651.1"/>
    <property type="molecule type" value="Genomic_DNA"/>
</dbReference>
<comment type="caution">
    <text evidence="1">The sequence shown here is derived from an EMBL/GenBank/DDBJ whole genome shotgun (WGS) entry which is preliminary data.</text>
</comment>
<sequence length="165" mass="18056">MVLDNNSSHPNHASETVISWHDKASDRDKDGHELGTNRTPSVAVESDYFCAFGITIENTVVAVPGGYNMQAVELRIAGNKAVLYGVRILGTQDTLLDDTGSHTSIDVTFKDQSISSLAMLDHSTRVERRERTIEAKNMSAEEKVLIERNEYLGPSPSSLKSGSFS</sequence>
<reference evidence="2" key="1">
    <citation type="journal article" date="2022" name="Mol. Ecol. Resour.">
        <title>The genomes of chicory, endive, great burdock and yacon provide insights into Asteraceae palaeo-polyploidization history and plant inulin production.</title>
        <authorList>
            <person name="Fan W."/>
            <person name="Wang S."/>
            <person name="Wang H."/>
            <person name="Wang A."/>
            <person name="Jiang F."/>
            <person name="Liu H."/>
            <person name="Zhao H."/>
            <person name="Xu D."/>
            <person name="Zhang Y."/>
        </authorList>
    </citation>
    <scope>NUCLEOTIDE SEQUENCE [LARGE SCALE GENOMIC DNA]</scope>
    <source>
        <strain evidence="2">cv. Yunnan</strain>
    </source>
</reference>
<organism evidence="1 2">
    <name type="scientific">Smallanthus sonchifolius</name>
    <dbReference type="NCBI Taxonomy" id="185202"/>
    <lineage>
        <taxon>Eukaryota</taxon>
        <taxon>Viridiplantae</taxon>
        <taxon>Streptophyta</taxon>
        <taxon>Embryophyta</taxon>
        <taxon>Tracheophyta</taxon>
        <taxon>Spermatophyta</taxon>
        <taxon>Magnoliopsida</taxon>
        <taxon>eudicotyledons</taxon>
        <taxon>Gunneridae</taxon>
        <taxon>Pentapetalae</taxon>
        <taxon>asterids</taxon>
        <taxon>campanulids</taxon>
        <taxon>Asterales</taxon>
        <taxon>Asteraceae</taxon>
        <taxon>Asteroideae</taxon>
        <taxon>Heliantheae alliance</taxon>
        <taxon>Millerieae</taxon>
        <taxon>Smallanthus</taxon>
    </lineage>
</organism>